<keyword evidence="3" id="KW-1185">Reference proteome</keyword>
<dbReference type="KEGG" id="rain:Rai3103_02205"/>
<evidence type="ECO:0000313" key="3">
    <source>
        <dbReference type="Proteomes" id="UP000386847"/>
    </source>
</evidence>
<organism evidence="2 3">
    <name type="scientific">Raineyella fluvialis</name>
    <dbReference type="NCBI Taxonomy" id="2662261"/>
    <lineage>
        <taxon>Bacteria</taxon>
        <taxon>Bacillati</taxon>
        <taxon>Actinomycetota</taxon>
        <taxon>Actinomycetes</taxon>
        <taxon>Propionibacteriales</taxon>
        <taxon>Propionibacteriaceae</taxon>
        <taxon>Raineyella</taxon>
    </lineage>
</organism>
<dbReference type="CDD" id="cd02116">
    <property type="entry name" value="ACT"/>
    <property type="match status" value="1"/>
</dbReference>
<dbReference type="SUPFAM" id="SSF55021">
    <property type="entry name" value="ACT-like"/>
    <property type="match status" value="1"/>
</dbReference>
<protein>
    <recommendedName>
        <fullName evidence="1">ACT domain-containing protein</fullName>
    </recommendedName>
</protein>
<dbReference type="RefSeq" id="WP_153571217.1">
    <property type="nucleotide sequence ID" value="NZ_CP045725.1"/>
</dbReference>
<dbReference type="Gene3D" id="3.30.70.260">
    <property type="match status" value="1"/>
</dbReference>
<dbReference type="InterPro" id="IPR002912">
    <property type="entry name" value="ACT_dom"/>
</dbReference>
<sequence length="155" mass="15996">MTDPFAPRPWVALVQCLDQPGALMALASVFAERGINFTSLATGALDGRPGAIALTFDATARQCQVLRRAAERLTVVQSLVLRPFDDPGARAAGVVRMPYGVGFRPPPGLDVVWSGDSAAGEPVLVEGTLADVAAVAAAAREAGALTIGTVVSEVR</sequence>
<dbReference type="AlphaFoldDB" id="A0A5Q2F7P5"/>
<dbReference type="EMBL" id="CP045725">
    <property type="protein sequence ID" value="QGF22688.1"/>
    <property type="molecule type" value="Genomic_DNA"/>
</dbReference>
<evidence type="ECO:0000313" key="2">
    <source>
        <dbReference type="EMBL" id="QGF22688.1"/>
    </source>
</evidence>
<dbReference type="Proteomes" id="UP000386847">
    <property type="component" value="Chromosome"/>
</dbReference>
<proteinExistence type="predicted"/>
<reference evidence="2 3" key="1">
    <citation type="submission" date="2019-10" db="EMBL/GenBank/DDBJ databases">
        <title>Genomic analysis of Raineyella sp. CBA3103.</title>
        <authorList>
            <person name="Roh S.W."/>
        </authorList>
    </citation>
    <scope>NUCLEOTIDE SEQUENCE [LARGE SCALE GENOMIC DNA]</scope>
    <source>
        <strain evidence="2 3">CBA3103</strain>
    </source>
</reference>
<gene>
    <name evidence="2" type="ORF">Rai3103_02205</name>
</gene>
<dbReference type="InterPro" id="IPR045865">
    <property type="entry name" value="ACT-like_dom_sf"/>
</dbReference>
<dbReference type="PROSITE" id="PS51671">
    <property type="entry name" value="ACT"/>
    <property type="match status" value="1"/>
</dbReference>
<feature type="domain" description="ACT" evidence="1">
    <location>
        <begin position="11"/>
        <end position="84"/>
    </location>
</feature>
<name>A0A5Q2F7P5_9ACTN</name>
<accession>A0A5Q2F7P5</accession>
<evidence type="ECO:0000259" key="1">
    <source>
        <dbReference type="PROSITE" id="PS51671"/>
    </source>
</evidence>